<organism evidence="1 2">
    <name type="scientific">Polaribacter atrinae</name>
    <dbReference type="NCBI Taxonomy" id="1333662"/>
    <lineage>
        <taxon>Bacteria</taxon>
        <taxon>Pseudomonadati</taxon>
        <taxon>Bacteroidota</taxon>
        <taxon>Flavobacteriia</taxon>
        <taxon>Flavobacteriales</taxon>
        <taxon>Flavobacteriaceae</taxon>
    </lineage>
</organism>
<comment type="caution">
    <text evidence="1">The sequence shown here is derived from an EMBL/GenBank/DDBJ whole genome shotgun (WGS) entry which is preliminary data.</text>
</comment>
<protein>
    <submittedName>
        <fullName evidence="1">Uncharacterized protein</fullName>
    </submittedName>
</protein>
<evidence type="ECO:0000313" key="2">
    <source>
        <dbReference type="Proteomes" id="UP000076923"/>
    </source>
</evidence>
<dbReference type="AlphaFoldDB" id="A0A176TCP8"/>
<dbReference type="Proteomes" id="UP000076923">
    <property type="component" value="Unassembled WGS sequence"/>
</dbReference>
<dbReference type="RefSeq" id="WP_068449598.1">
    <property type="nucleotide sequence ID" value="NZ_CANKUV010000007.1"/>
</dbReference>
<name>A0A176TCP8_9FLAO</name>
<accession>A0A176TCP8</accession>
<evidence type="ECO:0000313" key="1">
    <source>
        <dbReference type="EMBL" id="OAD45206.1"/>
    </source>
</evidence>
<reference evidence="1 2" key="1">
    <citation type="submission" date="2016-02" db="EMBL/GenBank/DDBJ databases">
        <title>Draft genome sequence of Polaribacter atrinae KACC17473.</title>
        <authorList>
            <person name="Shin S.-K."/>
            <person name="Yi H."/>
        </authorList>
    </citation>
    <scope>NUCLEOTIDE SEQUENCE [LARGE SCALE GENOMIC DNA]</scope>
    <source>
        <strain evidence="1 2">KACC 17473</strain>
    </source>
</reference>
<gene>
    <name evidence="1" type="ORF">LPB303_08465</name>
</gene>
<sequence>MQPGAKRIASFSKGTIISLKKDNTVFLFVQNKTDVAKNYQCVEKGETVAIATIPANSVAVISYVSKKL</sequence>
<keyword evidence="2" id="KW-1185">Reference proteome</keyword>
<dbReference type="EMBL" id="LVWE01000031">
    <property type="protein sequence ID" value="OAD45206.1"/>
    <property type="molecule type" value="Genomic_DNA"/>
</dbReference>
<proteinExistence type="predicted"/>
<dbReference type="STRING" id="1333662.LPB303_08465"/>